<dbReference type="AlphaFoldDB" id="A0A0S3PQZ8"/>
<dbReference type="SUPFAM" id="SSF53822">
    <property type="entry name" value="Periplasmic binding protein-like I"/>
    <property type="match status" value="1"/>
</dbReference>
<dbReference type="EMBL" id="AP014946">
    <property type="protein sequence ID" value="BAT58385.1"/>
    <property type="molecule type" value="Genomic_DNA"/>
</dbReference>
<evidence type="ECO:0000259" key="5">
    <source>
        <dbReference type="Pfam" id="PF13458"/>
    </source>
</evidence>
<evidence type="ECO:0000256" key="2">
    <source>
        <dbReference type="ARBA" id="ARBA00022729"/>
    </source>
</evidence>
<keyword evidence="7" id="KW-1185">Reference proteome</keyword>
<dbReference type="Gene3D" id="3.40.50.2300">
    <property type="match status" value="2"/>
</dbReference>
<dbReference type="InterPro" id="IPR028082">
    <property type="entry name" value="Peripla_BP_I"/>
</dbReference>
<dbReference type="KEGG" id="vgo:GJW-30_1_00910"/>
<evidence type="ECO:0000256" key="4">
    <source>
        <dbReference type="SAM" id="SignalP"/>
    </source>
</evidence>
<dbReference type="InterPro" id="IPR051010">
    <property type="entry name" value="BCAA_transport"/>
</dbReference>
<name>A0A0S3PQZ8_9BRAD</name>
<organism evidence="6 7">
    <name type="scientific">Variibacter gotjawalensis</name>
    <dbReference type="NCBI Taxonomy" id="1333996"/>
    <lineage>
        <taxon>Bacteria</taxon>
        <taxon>Pseudomonadati</taxon>
        <taxon>Pseudomonadota</taxon>
        <taxon>Alphaproteobacteria</taxon>
        <taxon>Hyphomicrobiales</taxon>
        <taxon>Nitrobacteraceae</taxon>
        <taxon>Variibacter</taxon>
    </lineage>
</organism>
<evidence type="ECO:0000256" key="1">
    <source>
        <dbReference type="ARBA" id="ARBA00010062"/>
    </source>
</evidence>
<feature type="chain" id="PRO_5006615607" description="Leucine-binding protein domain-containing protein" evidence="4">
    <location>
        <begin position="30"/>
        <end position="405"/>
    </location>
</feature>
<feature type="domain" description="Leucine-binding protein" evidence="5">
    <location>
        <begin position="33"/>
        <end position="368"/>
    </location>
</feature>
<dbReference type="InterPro" id="IPR028081">
    <property type="entry name" value="Leu-bd"/>
</dbReference>
<dbReference type="GO" id="GO:0006865">
    <property type="term" value="P:amino acid transport"/>
    <property type="evidence" value="ECO:0007669"/>
    <property type="project" value="UniProtKB-KW"/>
</dbReference>
<evidence type="ECO:0000256" key="3">
    <source>
        <dbReference type="ARBA" id="ARBA00022970"/>
    </source>
</evidence>
<gene>
    <name evidence="6" type="ORF">GJW-30_1_00910</name>
</gene>
<protein>
    <recommendedName>
        <fullName evidence="5">Leucine-binding protein domain-containing protein</fullName>
    </recommendedName>
</protein>
<dbReference type="Proteomes" id="UP000236884">
    <property type="component" value="Chromosome"/>
</dbReference>
<keyword evidence="3" id="KW-0029">Amino-acid transport</keyword>
<dbReference type="OrthoDB" id="5794591at2"/>
<keyword evidence="2 4" id="KW-0732">Signal</keyword>
<dbReference type="Pfam" id="PF13458">
    <property type="entry name" value="Peripla_BP_6"/>
    <property type="match status" value="1"/>
</dbReference>
<sequence length="405" mass="43065">MLRHATSAAVRGYLAAICGSLLISTAALAQAPFRIGVLNDQAGPYAEFGGKTSVEAAKMAVEDFGGKVLGRPIEVLSGDHQNKADIASALARKWFDVDGVSAVADMTNSAVALAVSGIAKERGRVTLATGPATTRLTNEDCSPTGFHWAFDTYSQAAGMARAVLASGGKDWYLLTADYAFGHQMAADITRIIKDGGGSITGESRHPLNTNDFSSFLLAAQSSKAQVVGLANAGSDTINSVKQASEFQLTAGGKRLVALVVVLSDVHALGLPAAQGLSFTTAFYWDRDDASREWSKRFMAKTGRMPGMIQAGVYSSVMHYLKAVQAAGADDGPAIAKKMRETPVDDFFAKGKIRDDGRFEHDMYLAEVKKPNESKGPWDYFRIIRTIPAADATQPLSDSKCALVKK</sequence>
<reference evidence="6 7" key="1">
    <citation type="submission" date="2015-08" db="EMBL/GenBank/DDBJ databases">
        <title>Investigation of the bacterial diversity of lava forest soil.</title>
        <authorList>
            <person name="Lee J.S."/>
        </authorList>
    </citation>
    <scope>NUCLEOTIDE SEQUENCE [LARGE SCALE GENOMIC DNA]</scope>
    <source>
        <strain evidence="6 7">GJW-30</strain>
    </source>
</reference>
<accession>A0A0S3PQZ8</accession>
<dbReference type="PANTHER" id="PTHR30483">
    <property type="entry name" value="LEUCINE-SPECIFIC-BINDING PROTEIN"/>
    <property type="match status" value="1"/>
</dbReference>
<comment type="similarity">
    <text evidence="1">Belongs to the leucine-binding protein family.</text>
</comment>
<dbReference type="PANTHER" id="PTHR30483:SF6">
    <property type="entry name" value="PERIPLASMIC BINDING PROTEIN OF ABC TRANSPORTER FOR NATURAL AMINO ACIDS"/>
    <property type="match status" value="1"/>
</dbReference>
<evidence type="ECO:0000313" key="7">
    <source>
        <dbReference type="Proteomes" id="UP000236884"/>
    </source>
</evidence>
<dbReference type="RefSeq" id="WP_096352214.1">
    <property type="nucleotide sequence ID" value="NZ_AP014946.1"/>
</dbReference>
<keyword evidence="3" id="KW-0813">Transport</keyword>
<dbReference type="CDD" id="cd06327">
    <property type="entry name" value="PBP1_SBP-like"/>
    <property type="match status" value="1"/>
</dbReference>
<feature type="signal peptide" evidence="4">
    <location>
        <begin position="1"/>
        <end position="29"/>
    </location>
</feature>
<proteinExistence type="inferred from homology"/>
<evidence type="ECO:0000313" key="6">
    <source>
        <dbReference type="EMBL" id="BAT58385.1"/>
    </source>
</evidence>